<proteinExistence type="predicted"/>
<dbReference type="PANTHER" id="PTHR11102:SF160">
    <property type="entry name" value="ERAD-ASSOCIATED E3 UBIQUITIN-PROTEIN LIGASE COMPONENT HRD3"/>
    <property type="match status" value="1"/>
</dbReference>
<evidence type="ECO:0000313" key="2">
    <source>
        <dbReference type="EMBL" id="ABE33402.1"/>
    </source>
</evidence>
<name>Q13R87_PARXL</name>
<dbReference type="Proteomes" id="UP000001817">
    <property type="component" value="Chromosome 2"/>
</dbReference>
<protein>
    <recommendedName>
        <fullName evidence="1">DUF6396 domain-containing protein</fullName>
    </recommendedName>
</protein>
<gene>
    <name evidence="2" type="ORF">Bxe_B2591</name>
</gene>
<dbReference type="InterPro" id="IPR011990">
    <property type="entry name" value="TPR-like_helical_dom_sf"/>
</dbReference>
<dbReference type="AlphaFoldDB" id="Q13R87"/>
<sequence>MKLERCLSHTYMKFARVRYLFSLWLLFAMTQAALAESPIHQLMTAMSSSDSPRYTKLPLFAPHRKDFTCVYQEQHLPPVDPQAELWFQQALASELDPNIYWEDKDWRKIYQLYQQAAERNHWKAMLNLAALILSGYPVPVRDPEMAIRWVEKAMQLEVPDAWDTMGVYHMKGIVKGGDATSAYAFFQKAADMGSPSAQTFLGAALNAGWDNPGSGFWANISVATKMLECSLAQGYGDAADELEFIYAAPRTPEARLRAVTVLQEGAKLGSAKCASLLGSQFRGMGLSDGKSLVGYVDKARAERYSKISDILEWYEGTLKLPNLDKVLPLPPAALPKWDGDVQTLIDAAKAVTPPPTSPAHPSQSEPHAALTKAGLLRQLADRPEPLRCNGGLKCPQSGIWEARVAAAHPLAALYNRWDRQAFVEKEASFPDPRQQHLDISAHDVRWTWLGSPNQLRVADVYDIAL</sequence>
<dbReference type="KEGG" id="bxe:Bxe_B2591"/>
<dbReference type="InterPro" id="IPR045653">
    <property type="entry name" value="DUF6396"/>
</dbReference>
<evidence type="ECO:0000259" key="1">
    <source>
        <dbReference type="Pfam" id="PF19933"/>
    </source>
</evidence>
<dbReference type="InterPro" id="IPR050767">
    <property type="entry name" value="Sel1_AlgK"/>
</dbReference>
<dbReference type="EMBL" id="CP000271">
    <property type="protein sequence ID" value="ABE33402.1"/>
    <property type="molecule type" value="Genomic_DNA"/>
</dbReference>
<dbReference type="SUPFAM" id="SSF81901">
    <property type="entry name" value="HCP-like"/>
    <property type="match status" value="1"/>
</dbReference>
<dbReference type="Pfam" id="PF19933">
    <property type="entry name" value="DUF6396"/>
    <property type="match status" value="1"/>
</dbReference>
<dbReference type="eggNOG" id="COG0790">
    <property type="taxonomic scope" value="Bacteria"/>
</dbReference>
<dbReference type="Pfam" id="PF08238">
    <property type="entry name" value="Sel1"/>
    <property type="match status" value="3"/>
</dbReference>
<dbReference type="Gene3D" id="1.25.40.10">
    <property type="entry name" value="Tetratricopeptide repeat domain"/>
    <property type="match status" value="1"/>
</dbReference>
<dbReference type="InterPro" id="IPR006597">
    <property type="entry name" value="Sel1-like"/>
</dbReference>
<dbReference type="PANTHER" id="PTHR11102">
    <property type="entry name" value="SEL-1-LIKE PROTEIN"/>
    <property type="match status" value="1"/>
</dbReference>
<reference evidence="2 3" key="1">
    <citation type="journal article" date="2006" name="Proc. Natl. Acad. Sci. U.S.A.">
        <title>Burkholderia xenovorans LB400 harbors a multi-replicon, 9.73-Mbp genome shaped for versatility.</title>
        <authorList>
            <person name="Chain P.S."/>
            <person name="Denef V.J."/>
            <person name="Konstantinidis K.T."/>
            <person name="Vergez L.M."/>
            <person name="Agullo L."/>
            <person name="Reyes V.L."/>
            <person name="Hauser L."/>
            <person name="Cordova M."/>
            <person name="Gomez L."/>
            <person name="Gonzalez M."/>
            <person name="Land M."/>
            <person name="Lao V."/>
            <person name="Larimer F."/>
            <person name="LiPuma J.J."/>
            <person name="Mahenthiralingam E."/>
            <person name="Malfatti S.A."/>
            <person name="Marx C.J."/>
            <person name="Parnell J.J."/>
            <person name="Ramette A."/>
            <person name="Richardson P."/>
            <person name="Seeger M."/>
            <person name="Smith D."/>
            <person name="Spilker T."/>
            <person name="Sul W.J."/>
            <person name="Tsoi T.V."/>
            <person name="Ulrich L.E."/>
            <person name="Zhulin I.B."/>
            <person name="Tiedje J.M."/>
        </authorList>
    </citation>
    <scope>NUCLEOTIDE SEQUENCE [LARGE SCALE GENOMIC DNA]</scope>
    <source>
        <strain evidence="2 3">LB400</strain>
    </source>
</reference>
<organism evidence="2 3">
    <name type="scientific">Paraburkholderia xenovorans (strain LB400)</name>
    <dbReference type="NCBI Taxonomy" id="266265"/>
    <lineage>
        <taxon>Bacteria</taxon>
        <taxon>Pseudomonadati</taxon>
        <taxon>Pseudomonadota</taxon>
        <taxon>Betaproteobacteria</taxon>
        <taxon>Burkholderiales</taxon>
        <taxon>Burkholderiaceae</taxon>
        <taxon>Paraburkholderia</taxon>
    </lineage>
</organism>
<dbReference type="KEGG" id="bxb:DR64_4924"/>
<feature type="domain" description="DUF6396" evidence="1">
    <location>
        <begin position="274"/>
        <end position="354"/>
    </location>
</feature>
<keyword evidence="3" id="KW-1185">Reference proteome</keyword>
<accession>Q13R87</accession>
<evidence type="ECO:0000313" key="3">
    <source>
        <dbReference type="Proteomes" id="UP000001817"/>
    </source>
</evidence>
<dbReference type="STRING" id="266265.Bxe_B2591"/>